<dbReference type="Pfam" id="PF01551">
    <property type="entry name" value="Peptidase_M23"/>
    <property type="match status" value="2"/>
</dbReference>
<dbReference type="EMBL" id="JBHULX010000045">
    <property type="protein sequence ID" value="MFD2593303.1"/>
    <property type="molecule type" value="Genomic_DNA"/>
</dbReference>
<feature type="domain" description="M23ase beta-sheet core" evidence="2">
    <location>
        <begin position="48"/>
        <end position="116"/>
    </location>
</feature>
<dbReference type="PANTHER" id="PTHR21666:SF270">
    <property type="entry name" value="MUREIN HYDROLASE ACTIVATOR ENVC"/>
    <property type="match status" value="1"/>
</dbReference>
<organism evidence="3 4">
    <name type="scientific">Aquimarina hainanensis</name>
    <dbReference type="NCBI Taxonomy" id="1578017"/>
    <lineage>
        <taxon>Bacteria</taxon>
        <taxon>Pseudomonadati</taxon>
        <taxon>Bacteroidota</taxon>
        <taxon>Flavobacteriia</taxon>
        <taxon>Flavobacteriales</taxon>
        <taxon>Flavobacteriaceae</taxon>
        <taxon>Aquimarina</taxon>
    </lineage>
</organism>
<evidence type="ECO:0000313" key="4">
    <source>
        <dbReference type="Proteomes" id="UP001597459"/>
    </source>
</evidence>
<protein>
    <submittedName>
        <fullName evidence="3">M23 family metallopeptidase</fullName>
        <ecNumber evidence="3">3.4.24.-</ecNumber>
    </submittedName>
</protein>
<dbReference type="CDD" id="cd12797">
    <property type="entry name" value="M23_peptidase"/>
    <property type="match status" value="1"/>
</dbReference>
<proteinExistence type="predicted"/>
<dbReference type="PANTHER" id="PTHR21666">
    <property type="entry name" value="PEPTIDASE-RELATED"/>
    <property type="match status" value="1"/>
</dbReference>
<dbReference type="Proteomes" id="UP001597459">
    <property type="component" value="Unassembled WGS sequence"/>
</dbReference>
<keyword evidence="1" id="KW-0732">Signal</keyword>
<dbReference type="Gene3D" id="2.70.70.10">
    <property type="entry name" value="Glucose Permease (Domain IIA)"/>
    <property type="match status" value="1"/>
</dbReference>
<dbReference type="InterPro" id="IPR011055">
    <property type="entry name" value="Dup_hybrid_motif"/>
</dbReference>
<comment type="caution">
    <text evidence="3">The sequence shown here is derived from an EMBL/GenBank/DDBJ whole genome shotgun (WGS) entry which is preliminary data.</text>
</comment>
<dbReference type="InterPro" id="IPR050570">
    <property type="entry name" value="Cell_wall_metabolism_enzyme"/>
</dbReference>
<feature type="domain" description="M23ase beta-sheet core" evidence="2">
    <location>
        <begin position="134"/>
        <end position="169"/>
    </location>
</feature>
<sequence length="562" mass="63903">MRVLSFFILFISSFVFAQKKVPNDYFMNPLDIPLATSGTFGELRSNHFHSGIDLKTQKREGLNVYAAASGRISRIKVSRFGYGKALYLTHPNGYTTVYAHLKKFAPEIEAYVKKKQYTKESYQIELFPKSESFKIKKGDIIGYSGNTGGSGGPHLHFEIRDSSARPMNPMSFGIDVKDSKKPIINSVWVYTLGNNTHVNGHQKPQRLTLSPQKDGTYTASKIHAIGNIGIGISTIDQQDLTTNKNGIFSIETFVNGQKNFSLEMNRFSFAETRYINRLIDFSYYKQNSSRISKLFIERNNPLSIYKDVLNKGVITIQDSLSYSITIKVKDFKQNTSTIVIPVDGKQVDNVIKNEILKTPYYAKPSQNFTYSANGFNLLIPKGSLYEDVFLDITTKGDTIKVHNSKTPLHKKMTLVFDVSKYTEKDRKKLFIGRVNNRKPPSYQTTSKKGSKFSLRTKSFGTYGLFSDTKKPTIVPINVADKKWMTQAQYLKLKINDSETGIFSYRGTINGKFILMEYDYKTGMLVYDFNDKIINASENKFKLIVLDKVGNKSTYEATFFRKP</sequence>
<evidence type="ECO:0000259" key="2">
    <source>
        <dbReference type="Pfam" id="PF01551"/>
    </source>
</evidence>
<dbReference type="GO" id="GO:0016787">
    <property type="term" value="F:hydrolase activity"/>
    <property type="evidence" value="ECO:0007669"/>
    <property type="project" value="UniProtKB-KW"/>
</dbReference>
<feature type="chain" id="PRO_5046087541" evidence="1">
    <location>
        <begin position="18"/>
        <end position="562"/>
    </location>
</feature>
<evidence type="ECO:0000256" key="1">
    <source>
        <dbReference type="SAM" id="SignalP"/>
    </source>
</evidence>
<dbReference type="InterPro" id="IPR016047">
    <property type="entry name" value="M23ase_b-sheet_dom"/>
</dbReference>
<feature type="signal peptide" evidence="1">
    <location>
        <begin position="1"/>
        <end position="17"/>
    </location>
</feature>
<reference evidence="4" key="1">
    <citation type="journal article" date="2019" name="Int. J. Syst. Evol. Microbiol.">
        <title>The Global Catalogue of Microorganisms (GCM) 10K type strain sequencing project: providing services to taxonomists for standard genome sequencing and annotation.</title>
        <authorList>
            <consortium name="The Broad Institute Genomics Platform"/>
            <consortium name="The Broad Institute Genome Sequencing Center for Infectious Disease"/>
            <person name="Wu L."/>
            <person name="Ma J."/>
        </authorList>
    </citation>
    <scope>NUCLEOTIDE SEQUENCE [LARGE SCALE GENOMIC DNA]</scope>
    <source>
        <strain evidence="4">KCTC 42423</strain>
    </source>
</reference>
<evidence type="ECO:0000313" key="3">
    <source>
        <dbReference type="EMBL" id="MFD2593303.1"/>
    </source>
</evidence>
<dbReference type="EC" id="3.4.24.-" evidence="3"/>
<dbReference type="SUPFAM" id="SSF51261">
    <property type="entry name" value="Duplicated hybrid motif"/>
    <property type="match status" value="1"/>
</dbReference>
<accession>A0ABW5NGE4</accession>
<dbReference type="RefSeq" id="WP_378254249.1">
    <property type="nucleotide sequence ID" value="NZ_JBHSJV010000001.1"/>
</dbReference>
<name>A0ABW5NGE4_9FLAO</name>
<keyword evidence="4" id="KW-1185">Reference proteome</keyword>
<keyword evidence="3" id="KW-0378">Hydrolase</keyword>
<gene>
    <name evidence="3" type="ORF">ACFSTE_20875</name>
</gene>